<accession>A0A6J6ACP3</accession>
<dbReference type="EMBL" id="CAESPC010000008">
    <property type="protein sequence ID" value="CAB4366537.1"/>
    <property type="molecule type" value="Genomic_DNA"/>
</dbReference>
<proteinExistence type="inferred from homology"/>
<dbReference type="Gene3D" id="3.30.470.10">
    <property type="match status" value="1"/>
</dbReference>
<gene>
    <name evidence="2" type="ORF">UFOPK4180_00125</name>
</gene>
<dbReference type="Gene3D" id="3.20.10.10">
    <property type="entry name" value="D-amino Acid Aminotransferase, subunit A, domain 2"/>
    <property type="match status" value="1"/>
</dbReference>
<dbReference type="GO" id="GO:0003824">
    <property type="term" value="F:catalytic activity"/>
    <property type="evidence" value="ECO:0007669"/>
    <property type="project" value="InterPro"/>
</dbReference>
<reference evidence="2" key="1">
    <citation type="submission" date="2020-05" db="EMBL/GenBank/DDBJ databases">
        <authorList>
            <person name="Chiriac C."/>
            <person name="Salcher M."/>
            <person name="Ghai R."/>
            <person name="Kavagutti S V."/>
        </authorList>
    </citation>
    <scope>NUCLEOTIDE SEQUENCE</scope>
</reference>
<dbReference type="PANTHER" id="PTHR42743">
    <property type="entry name" value="AMINO-ACID AMINOTRANSFERASE"/>
    <property type="match status" value="1"/>
</dbReference>
<dbReference type="Pfam" id="PF01063">
    <property type="entry name" value="Aminotran_4"/>
    <property type="match status" value="1"/>
</dbReference>
<dbReference type="InterPro" id="IPR036038">
    <property type="entry name" value="Aminotransferase-like"/>
</dbReference>
<dbReference type="AlphaFoldDB" id="A0A6J6ACP3"/>
<dbReference type="InterPro" id="IPR050571">
    <property type="entry name" value="Class-IV_PLP-Dep_Aminotrnsfr"/>
</dbReference>
<evidence type="ECO:0000256" key="1">
    <source>
        <dbReference type="ARBA" id="ARBA00009320"/>
    </source>
</evidence>
<name>A0A6J6ACP3_9ZZZZ</name>
<organism evidence="2">
    <name type="scientific">freshwater metagenome</name>
    <dbReference type="NCBI Taxonomy" id="449393"/>
    <lineage>
        <taxon>unclassified sequences</taxon>
        <taxon>metagenomes</taxon>
        <taxon>ecological metagenomes</taxon>
    </lineage>
</organism>
<dbReference type="PANTHER" id="PTHR42743:SF11">
    <property type="entry name" value="AMINODEOXYCHORISMATE LYASE"/>
    <property type="match status" value="1"/>
</dbReference>
<dbReference type="InterPro" id="IPR001544">
    <property type="entry name" value="Aminotrans_IV"/>
</dbReference>
<comment type="similarity">
    <text evidence="1">Belongs to the class-IV pyridoxal-phosphate-dependent aminotransferase family.</text>
</comment>
<dbReference type="SUPFAM" id="SSF56752">
    <property type="entry name" value="D-aminoacid aminotransferase-like PLP-dependent enzymes"/>
    <property type="match status" value="1"/>
</dbReference>
<sequence>MKNFGLDSHGFPKTSGIFETIKTVNGSPIALGRHMRRALESGLELGIAIPSEDFIRSEILRTIHENPQEVGRLRLCFGKELLYISHDSYTESTEPARLNFYTQTVIGAVHKTFPYDYRFALIEAAHQEGFHDSILFNEKNEITETAVSNIILLIAGEWVTPPITSGILPGIMRAIAIEECGVKVRPIHVSEIPDVESAILVSSLRIAQPISHIGDMKLKIGQAAQDLQDQIRAHSQPVSIG</sequence>
<dbReference type="InterPro" id="IPR043131">
    <property type="entry name" value="BCAT-like_N"/>
</dbReference>
<protein>
    <submittedName>
        <fullName evidence="2">Unannotated protein</fullName>
    </submittedName>
</protein>
<dbReference type="GO" id="GO:0046394">
    <property type="term" value="P:carboxylic acid biosynthetic process"/>
    <property type="evidence" value="ECO:0007669"/>
    <property type="project" value="UniProtKB-ARBA"/>
</dbReference>
<dbReference type="InterPro" id="IPR043132">
    <property type="entry name" value="BCAT-like_C"/>
</dbReference>
<evidence type="ECO:0000313" key="2">
    <source>
        <dbReference type="EMBL" id="CAB4366537.1"/>
    </source>
</evidence>